<dbReference type="EMBL" id="AEWJ01000032">
    <property type="protein sequence ID" value="EGD59490.1"/>
    <property type="molecule type" value="Genomic_DNA"/>
</dbReference>
<gene>
    <name evidence="2" type="ORF">Y88_1522</name>
</gene>
<dbReference type="InterPro" id="IPR008869">
    <property type="entry name" value="MlaC/ttg2D"/>
</dbReference>
<keyword evidence="1" id="KW-0732">Signal</keyword>
<keyword evidence="3" id="KW-1185">Reference proteome</keyword>
<accession>F1Z7H8</accession>
<dbReference type="eggNOG" id="COG2854">
    <property type="taxonomic scope" value="Bacteria"/>
</dbReference>
<dbReference type="HOGENOM" id="CLU_094502_1_1_5"/>
<dbReference type="FunCoup" id="F1Z7H8">
    <property type="interactions" value="115"/>
</dbReference>
<dbReference type="InterPro" id="IPR017842">
    <property type="entry name" value="Hopanoid_biosyn-assoc_HpnM"/>
</dbReference>
<evidence type="ECO:0000313" key="2">
    <source>
        <dbReference type="EMBL" id="EGD59490.1"/>
    </source>
</evidence>
<dbReference type="STRING" id="983920.Y88_1522"/>
<proteinExistence type="predicted"/>
<dbReference type="InParanoid" id="F1Z7H8"/>
<dbReference type="InterPro" id="IPR042245">
    <property type="entry name" value="Tgt2/MlaC_sf"/>
</dbReference>
<name>F1Z7H8_9SPHN</name>
<dbReference type="PANTHER" id="PTHR36573">
    <property type="entry name" value="INTERMEMBRANE PHOSPHOLIPID TRANSPORT SYSTEM BINDING PROTEIN MLAC"/>
    <property type="match status" value="1"/>
</dbReference>
<dbReference type="Gene3D" id="3.10.450.710">
    <property type="entry name" value="Tgt2/MlaC"/>
    <property type="match status" value="1"/>
</dbReference>
<feature type="signal peptide" evidence="1">
    <location>
        <begin position="1"/>
        <end position="25"/>
    </location>
</feature>
<organism evidence="2 3">
    <name type="scientific">Novosphingobium nitrogenifigens DSM 19370</name>
    <dbReference type="NCBI Taxonomy" id="983920"/>
    <lineage>
        <taxon>Bacteria</taxon>
        <taxon>Pseudomonadati</taxon>
        <taxon>Pseudomonadota</taxon>
        <taxon>Alphaproteobacteria</taxon>
        <taxon>Sphingomonadales</taxon>
        <taxon>Sphingomonadaceae</taxon>
        <taxon>Novosphingobium</taxon>
    </lineage>
</organism>
<dbReference type="AlphaFoldDB" id="F1Z7H8"/>
<evidence type="ECO:0000313" key="3">
    <source>
        <dbReference type="Proteomes" id="UP000004728"/>
    </source>
</evidence>
<evidence type="ECO:0000256" key="1">
    <source>
        <dbReference type="SAM" id="SignalP"/>
    </source>
</evidence>
<sequence length="201" mass="21793">MHLSTSLRAALLLASPIVMVASAHAQAVDPARTTVETLNEGLVSIMKAGGSPQRRGAMIAPVLDRTFDLAMMTRLSVGPSWTTMTPADQTGLVAAFRRMTIAQYARNFDHFGGERFNVDPQVQERGGDKLVRTTLVAPREQPVAISYRLRQSGGSWKIVDVFYKNAISQIATRRSDFASVLQRQGARGLISHLDSLAAKGG</sequence>
<protein>
    <submittedName>
        <fullName evidence="2">Hopanoid biosynthesis associated membrane protein HpnM</fullName>
    </submittedName>
</protein>
<dbReference type="NCBIfam" id="TIGR03481">
    <property type="entry name" value="HpnM"/>
    <property type="match status" value="1"/>
</dbReference>
<comment type="caution">
    <text evidence="2">The sequence shown here is derived from an EMBL/GenBank/DDBJ whole genome shotgun (WGS) entry which is preliminary data.</text>
</comment>
<dbReference type="Proteomes" id="UP000004728">
    <property type="component" value="Unassembled WGS sequence"/>
</dbReference>
<dbReference type="Pfam" id="PF05494">
    <property type="entry name" value="MlaC"/>
    <property type="match status" value="1"/>
</dbReference>
<feature type="chain" id="PRO_5003277809" evidence="1">
    <location>
        <begin position="26"/>
        <end position="201"/>
    </location>
</feature>
<dbReference type="PANTHER" id="PTHR36573:SF1">
    <property type="entry name" value="INTERMEMBRANE PHOSPHOLIPID TRANSPORT SYSTEM BINDING PROTEIN MLAC"/>
    <property type="match status" value="1"/>
</dbReference>
<reference evidence="2 3" key="1">
    <citation type="journal article" date="2012" name="J. Bacteriol.">
        <title>Draft Genome Sequence of Novosphingobium nitrogenifigens Y88T.</title>
        <authorList>
            <person name="Strabala T.J."/>
            <person name="Macdonald L."/>
            <person name="Liu V."/>
            <person name="Smit A.M."/>
        </authorList>
    </citation>
    <scope>NUCLEOTIDE SEQUENCE [LARGE SCALE GENOMIC DNA]</scope>
    <source>
        <strain evidence="2 3">DSM 19370</strain>
    </source>
</reference>